<organism evidence="1">
    <name type="scientific">viral metagenome</name>
    <dbReference type="NCBI Taxonomy" id="1070528"/>
    <lineage>
        <taxon>unclassified sequences</taxon>
        <taxon>metagenomes</taxon>
        <taxon>organismal metagenomes</taxon>
    </lineage>
</organism>
<dbReference type="Pfam" id="PF05725">
    <property type="entry name" value="FNIP"/>
    <property type="match status" value="2"/>
</dbReference>
<dbReference type="PANTHER" id="PTHR32134">
    <property type="entry name" value="FNIP REPEAT-CONTAINING PROTEIN"/>
    <property type="match status" value="1"/>
</dbReference>
<dbReference type="AlphaFoldDB" id="A0A6C0CB70"/>
<reference evidence="1" key="1">
    <citation type="journal article" date="2020" name="Nature">
        <title>Giant virus diversity and host interactions through global metagenomics.</title>
        <authorList>
            <person name="Schulz F."/>
            <person name="Roux S."/>
            <person name="Paez-Espino D."/>
            <person name="Jungbluth S."/>
            <person name="Walsh D.A."/>
            <person name="Denef V.J."/>
            <person name="McMahon K.D."/>
            <person name="Konstantinidis K.T."/>
            <person name="Eloe-Fadrosh E.A."/>
            <person name="Kyrpides N.C."/>
            <person name="Woyke T."/>
        </authorList>
    </citation>
    <scope>NUCLEOTIDE SEQUENCE</scope>
    <source>
        <strain evidence="1">GVMAG-M-3300020192-26</strain>
    </source>
</reference>
<accession>A0A6C0CB70</accession>
<proteinExistence type="predicted"/>
<dbReference type="PANTHER" id="PTHR32134:SF92">
    <property type="entry name" value="FNIP REPEAT-CONTAINING PROTEIN"/>
    <property type="match status" value="1"/>
</dbReference>
<sequence length="236" mass="27128">MLSLNEDIILEICNKLNDHEKISFTSITQKLDLLKRKLIFINQIDVCKIQNLPYFDRFESIILSKPETVPPKNAKNVYYRTNELVFPEFVTHLTYYHDYGSSLHPPLIKIPDSVKYLTFGNYFNQNIDGCIPTSVAHLKFGVFFAHSIKNCIPNSVTDLTFGDDFDQDISGNIPESVTDLTFGKSFNRSIDDIPKSVKNVTLHPRYNVYIEPNIAQRITITKACRMRSIDSILPPY</sequence>
<name>A0A6C0CB70_9ZZZZ</name>
<protein>
    <recommendedName>
        <fullName evidence="2">F-box domain-containing protein</fullName>
    </recommendedName>
</protein>
<evidence type="ECO:0008006" key="2">
    <source>
        <dbReference type="Google" id="ProtNLM"/>
    </source>
</evidence>
<dbReference type="EMBL" id="MN739370">
    <property type="protein sequence ID" value="QHT01362.1"/>
    <property type="molecule type" value="Genomic_DNA"/>
</dbReference>
<evidence type="ECO:0000313" key="1">
    <source>
        <dbReference type="EMBL" id="QHT01362.1"/>
    </source>
</evidence>
<dbReference type="InterPro" id="IPR008615">
    <property type="entry name" value="FNIP"/>
</dbReference>
<dbReference type="InterPro" id="IPR051251">
    <property type="entry name" value="STK_FNIP-Repeat"/>
</dbReference>